<dbReference type="InterPro" id="IPR001792">
    <property type="entry name" value="Acylphosphatase-like_dom"/>
</dbReference>
<dbReference type="EC" id="3.6.1.7" evidence="2 5"/>
<dbReference type="RefSeq" id="WP_036764004.1">
    <property type="nucleotide sequence ID" value="NZ_CP021151.1"/>
</dbReference>
<dbReference type="Proteomes" id="UP000480943">
    <property type="component" value="Unassembled WGS sequence"/>
</dbReference>
<comment type="similarity">
    <text evidence="1 7">Belongs to the acylphosphatase family.</text>
</comment>
<feature type="domain" description="Acylphosphatase-like" evidence="8">
    <location>
        <begin position="5"/>
        <end position="90"/>
    </location>
</feature>
<gene>
    <name evidence="10" type="primary">yccX</name>
    <name evidence="9" type="ORF">F6450_17545</name>
    <name evidence="10" type="ORF">HWA77_01335</name>
</gene>
<proteinExistence type="inferred from homology"/>
<evidence type="ECO:0000256" key="7">
    <source>
        <dbReference type="RuleBase" id="RU004168"/>
    </source>
</evidence>
<dbReference type="InterPro" id="IPR017968">
    <property type="entry name" value="Acylphosphatase_CS"/>
</dbReference>
<evidence type="ECO:0000256" key="4">
    <source>
        <dbReference type="ARBA" id="ARBA00047645"/>
    </source>
</evidence>
<dbReference type="EMBL" id="JABXOR010000082">
    <property type="protein sequence ID" value="NVO98847.1"/>
    <property type="molecule type" value="Genomic_DNA"/>
</dbReference>
<evidence type="ECO:0000256" key="2">
    <source>
        <dbReference type="ARBA" id="ARBA00012150"/>
    </source>
</evidence>
<comment type="caution">
    <text evidence="10">The sequence shown here is derived from an EMBL/GenBank/DDBJ whole genome shotgun (WGS) entry which is preliminary data.</text>
</comment>
<dbReference type="PROSITE" id="PS00150">
    <property type="entry name" value="ACYLPHOSPHATASE_1"/>
    <property type="match status" value="1"/>
</dbReference>
<dbReference type="PANTHER" id="PTHR47268">
    <property type="entry name" value="ACYLPHOSPHATASE"/>
    <property type="match status" value="1"/>
</dbReference>
<dbReference type="InterPro" id="IPR036046">
    <property type="entry name" value="Acylphosphatase-like_dom_sf"/>
</dbReference>
<evidence type="ECO:0000256" key="5">
    <source>
        <dbReference type="PROSITE-ProRule" id="PRU00520"/>
    </source>
</evidence>
<dbReference type="Proteomes" id="UP000533429">
    <property type="component" value="Unassembled WGS sequence"/>
</dbReference>
<dbReference type="Gene3D" id="3.30.70.100">
    <property type="match status" value="1"/>
</dbReference>
<organism evidence="10 12">
    <name type="scientific">Photobacterium damselae subsp. damselae</name>
    <name type="common">Listonella damsela</name>
    <dbReference type="NCBI Taxonomy" id="85581"/>
    <lineage>
        <taxon>Bacteria</taxon>
        <taxon>Pseudomonadati</taxon>
        <taxon>Pseudomonadota</taxon>
        <taxon>Gammaproteobacteria</taxon>
        <taxon>Vibrionales</taxon>
        <taxon>Vibrionaceae</taxon>
        <taxon>Photobacterium</taxon>
    </lineage>
</organism>
<feature type="active site" evidence="5">
    <location>
        <position position="38"/>
    </location>
</feature>
<evidence type="ECO:0000313" key="9">
    <source>
        <dbReference type="EMBL" id="KAB1177512.1"/>
    </source>
</evidence>
<dbReference type="PROSITE" id="PS00151">
    <property type="entry name" value="ACYLPHOSPHATASE_2"/>
    <property type="match status" value="1"/>
</dbReference>
<evidence type="ECO:0000256" key="1">
    <source>
        <dbReference type="ARBA" id="ARBA00005614"/>
    </source>
</evidence>
<evidence type="ECO:0000259" key="8">
    <source>
        <dbReference type="PROSITE" id="PS51160"/>
    </source>
</evidence>
<dbReference type="EMBL" id="VZUQ01000082">
    <property type="protein sequence ID" value="KAB1177512.1"/>
    <property type="molecule type" value="Genomic_DNA"/>
</dbReference>
<dbReference type="Pfam" id="PF00708">
    <property type="entry name" value="Acylphosphatase"/>
    <property type="match status" value="1"/>
</dbReference>
<evidence type="ECO:0000313" key="11">
    <source>
        <dbReference type="Proteomes" id="UP000480943"/>
    </source>
</evidence>
<evidence type="ECO:0000256" key="6">
    <source>
        <dbReference type="RuleBase" id="RU000553"/>
    </source>
</evidence>
<accession>A0A1C3DMB5</accession>
<sequence length="90" mass="10020">MSQICMKANVKGVVQGVGFRFHTAHEGLKLGLTGYAKNLSDGSVEVIACGHEENVLKLIKWLETGPRSGRVDYLNADEVEWRRMDGFQIL</sequence>
<comment type="catalytic activity">
    <reaction evidence="4 5 6">
        <text>an acyl phosphate + H2O = a carboxylate + phosphate + H(+)</text>
        <dbReference type="Rhea" id="RHEA:14965"/>
        <dbReference type="ChEBI" id="CHEBI:15377"/>
        <dbReference type="ChEBI" id="CHEBI:15378"/>
        <dbReference type="ChEBI" id="CHEBI:29067"/>
        <dbReference type="ChEBI" id="CHEBI:43474"/>
        <dbReference type="ChEBI" id="CHEBI:59918"/>
        <dbReference type="EC" id="3.6.1.7"/>
    </reaction>
</comment>
<keyword evidence="5 6" id="KW-0378">Hydrolase</keyword>
<reference evidence="10 12" key="2">
    <citation type="submission" date="2020-06" db="EMBL/GenBank/DDBJ databases">
        <title>Photobacterium damselae subsp. damselae comparative genomics.</title>
        <authorList>
            <person name="Osorio C.R."/>
        </authorList>
    </citation>
    <scope>NUCLEOTIDE SEQUENCE [LARGE SCALE GENOMIC DNA]</scope>
    <source>
        <strain evidence="10 12">TW250/03</strain>
    </source>
</reference>
<evidence type="ECO:0000313" key="12">
    <source>
        <dbReference type="Proteomes" id="UP000533429"/>
    </source>
</evidence>
<dbReference type="AlphaFoldDB" id="A0A1C3DMB5"/>
<name>A0A1C3DMB5_PHODD</name>
<dbReference type="NCBIfam" id="NF011000">
    <property type="entry name" value="PRK14426.1"/>
    <property type="match status" value="1"/>
</dbReference>
<dbReference type="SUPFAM" id="SSF54975">
    <property type="entry name" value="Acylphosphatase/BLUF domain-like"/>
    <property type="match status" value="1"/>
</dbReference>
<dbReference type="GO" id="GO:0003998">
    <property type="term" value="F:acylphosphatase activity"/>
    <property type="evidence" value="ECO:0007669"/>
    <property type="project" value="UniProtKB-EC"/>
</dbReference>
<dbReference type="InterPro" id="IPR020456">
    <property type="entry name" value="Acylphosphatase"/>
</dbReference>
<reference evidence="9 11" key="1">
    <citation type="submission" date="2019-09" db="EMBL/GenBank/DDBJ databases">
        <title>Photobacterium damselae subsp. damselae CDC-2227-81, a human clinical isolate.</title>
        <authorList>
            <person name="Osorio C.R."/>
        </authorList>
    </citation>
    <scope>NUCLEOTIDE SEQUENCE [LARGE SCALE GENOMIC DNA]</scope>
    <source>
        <strain evidence="9 11">CDC-2227-81</strain>
    </source>
</reference>
<protein>
    <recommendedName>
        <fullName evidence="3 5">Acylphosphatase</fullName>
        <ecNumber evidence="2 5">3.6.1.7</ecNumber>
    </recommendedName>
</protein>
<evidence type="ECO:0000256" key="3">
    <source>
        <dbReference type="ARBA" id="ARBA00015991"/>
    </source>
</evidence>
<evidence type="ECO:0000313" key="10">
    <source>
        <dbReference type="EMBL" id="NVO98847.1"/>
    </source>
</evidence>
<feature type="active site" evidence="5">
    <location>
        <position position="20"/>
    </location>
</feature>
<dbReference type="PROSITE" id="PS51160">
    <property type="entry name" value="ACYLPHOSPHATASE_3"/>
    <property type="match status" value="1"/>
</dbReference>
<dbReference type="KEGG" id="pds:CAY62_05710"/>
<dbReference type="PANTHER" id="PTHR47268:SF4">
    <property type="entry name" value="ACYLPHOSPHATASE"/>
    <property type="match status" value="1"/>
</dbReference>